<dbReference type="Gene3D" id="1.25.40.20">
    <property type="entry name" value="Ankyrin repeat-containing domain"/>
    <property type="match status" value="1"/>
</dbReference>
<protein>
    <recommendedName>
        <fullName evidence="3">Ankyrin</fullName>
    </recommendedName>
</protein>
<evidence type="ECO:0008006" key="3">
    <source>
        <dbReference type="Google" id="ProtNLM"/>
    </source>
</evidence>
<dbReference type="OrthoDB" id="2980193at2759"/>
<evidence type="ECO:0000313" key="2">
    <source>
        <dbReference type="Proteomes" id="UP000565441"/>
    </source>
</evidence>
<dbReference type="Proteomes" id="UP000565441">
    <property type="component" value="Unassembled WGS sequence"/>
</dbReference>
<evidence type="ECO:0000313" key="1">
    <source>
        <dbReference type="EMBL" id="KAF5386611.1"/>
    </source>
</evidence>
<dbReference type="AlphaFoldDB" id="A0A8H5HN97"/>
<dbReference type="InterPro" id="IPR036770">
    <property type="entry name" value="Ankyrin_rpt-contain_sf"/>
</dbReference>
<accession>A0A8H5HN97</accession>
<keyword evidence="2" id="KW-1185">Reference proteome</keyword>
<dbReference type="SUPFAM" id="SSF48403">
    <property type="entry name" value="Ankyrin repeat"/>
    <property type="match status" value="1"/>
</dbReference>
<proteinExistence type="predicted"/>
<gene>
    <name evidence="1" type="ORF">D9615_001933</name>
</gene>
<reference evidence="1 2" key="1">
    <citation type="journal article" date="2020" name="ISME J.">
        <title>Uncovering the hidden diversity of litter-decomposition mechanisms in mushroom-forming fungi.</title>
        <authorList>
            <person name="Floudas D."/>
            <person name="Bentzer J."/>
            <person name="Ahren D."/>
            <person name="Johansson T."/>
            <person name="Persson P."/>
            <person name="Tunlid A."/>
        </authorList>
    </citation>
    <scope>NUCLEOTIDE SEQUENCE [LARGE SCALE GENOMIC DNA]</scope>
    <source>
        <strain evidence="1 2">CBS 661.87</strain>
    </source>
</reference>
<comment type="caution">
    <text evidence="1">The sequence shown here is derived from an EMBL/GenBank/DDBJ whole genome shotgun (WGS) entry which is preliminary data.</text>
</comment>
<sequence length="510" mass="56286">MAAYHLTEDDLDLYDDDPPSIRAARNPNPLVLTALLTEGVRLTNSLGTNAPPSHSAHIKRNFTVNTYVSGAIHTVYNSPLVAAINAELPQNVATLLAAGADPNGILLRDLDEYSVRFIRGRNPDYNTYSYVLCPPRSKVMAAIAGDNLGQLAPLTPKEIADRRKTFSRFWSESELPTIRFRSTPARTALETAASVGDPALFDQVRAAEPDESWWTVDPTSPQLPDDLTHSALCTSSPVHEAIIAQKTDMLRHLLGLGYSPNILPLAATTRCFPPLAAAVAFCNPPSLEAYNILTHHPATNPTLRTPIFSIHILHFATARLDIPLLRHISTTHPSIPLEAAGTTALGHTLLHIAALPLTDAHINLFSPKIFHSIHDVRTLDTKHWLPIDLRRRNIAHRGMLSSQADTLPLPLEATPEDQDDAHKQAEMVLWLLESGTQDVGAQDVYGNTPLHYLVSAMRVDEGLVGRVRKWQGAESVWKESKNELGYTPEELWEDGNAAVKEQWKSFWMDP</sequence>
<name>A0A8H5HN97_9AGAR</name>
<dbReference type="EMBL" id="JAACJP010000002">
    <property type="protein sequence ID" value="KAF5386611.1"/>
    <property type="molecule type" value="Genomic_DNA"/>
</dbReference>
<organism evidence="1 2">
    <name type="scientific">Tricholomella constricta</name>
    <dbReference type="NCBI Taxonomy" id="117010"/>
    <lineage>
        <taxon>Eukaryota</taxon>
        <taxon>Fungi</taxon>
        <taxon>Dikarya</taxon>
        <taxon>Basidiomycota</taxon>
        <taxon>Agaricomycotina</taxon>
        <taxon>Agaricomycetes</taxon>
        <taxon>Agaricomycetidae</taxon>
        <taxon>Agaricales</taxon>
        <taxon>Tricholomatineae</taxon>
        <taxon>Lyophyllaceae</taxon>
        <taxon>Tricholomella</taxon>
    </lineage>
</organism>